<feature type="compositionally biased region" description="Basic and acidic residues" evidence="1">
    <location>
        <begin position="452"/>
        <end position="468"/>
    </location>
</feature>
<feature type="compositionally biased region" description="Polar residues" evidence="1">
    <location>
        <begin position="211"/>
        <end position="225"/>
    </location>
</feature>
<feature type="compositionally biased region" description="Basic and acidic residues" evidence="1">
    <location>
        <begin position="274"/>
        <end position="288"/>
    </location>
</feature>
<comment type="caution">
    <text evidence="2">The sequence shown here is derived from an EMBL/GenBank/DDBJ whole genome shotgun (WGS) entry which is preliminary data.</text>
</comment>
<proteinExistence type="predicted"/>
<accession>A0AA89BRS5</accession>
<feature type="region of interest" description="Disordered" evidence="1">
    <location>
        <begin position="252"/>
        <end position="487"/>
    </location>
</feature>
<keyword evidence="3" id="KW-1185">Reference proteome</keyword>
<dbReference type="GO" id="GO:0032527">
    <property type="term" value="P:protein exit from endoplasmic reticulum"/>
    <property type="evidence" value="ECO:0007669"/>
    <property type="project" value="TreeGrafter"/>
</dbReference>
<feature type="region of interest" description="Disordered" evidence="1">
    <location>
        <begin position="172"/>
        <end position="225"/>
    </location>
</feature>
<name>A0AA89BRS5_PINIB</name>
<gene>
    <name evidence="2" type="ORF">FSP39_011469</name>
</gene>
<evidence type="ECO:0000256" key="1">
    <source>
        <dbReference type="SAM" id="MobiDB-lite"/>
    </source>
</evidence>
<dbReference type="EMBL" id="VSWD01000009">
    <property type="protein sequence ID" value="KAK3093129.1"/>
    <property type="molecule type" value="Genomic_DNA"/>
</dbReference>
<evidence type="ECO:0000313" key="3">
    <source>
        <dbReference type="Proteomes" id="UP001186944"/>
    </source>
</evidence>
<feature type="compositionally biased region" description="Basic residues" evidence="1">
    <location>
        <begin position="254"/>
        <end position="265"/>
    </location>
</feature>
<sequence>MINPEDNVVIGSQSKLGHITDVAVTNNEIFILRKNTNRNLIRIGMYPEGRGDSLYHRLIQEKEKFGLHPPPDSPSPVIQDTKHGSHSPLHFIQTNILDKIAGPSHKSKPVENLISNLESMNLELNSEAADHEIDHSEIDTSSINKETNQSMEDLPPVVKLASPDLLTVEIFGENSSQTKSSTNQRPERVNPFLRDGNIDDVQKEDNDSGYDRNNSLESSQKSLTDTGSFGVMEERLQNINVTEDASDDIVFTSKPKKHKKKRKGFKTPDIGDFSMERSSSDKSLHLSADRGITTPDSVSIASVTSETSEDSATSDNQRQSMPEADRAGAINSTISVDAPSVETGDQSFEEEVSGKKSEVGISEDTAQESKDSLIPYSVLEDINQKVSKKQEEKTHGPKNLKHRDKFERIEKQLHEFERSLPEELVPEDLSRSFGKNVKKAESCPTDSQKQARKTENENSEDVSCKDSHVTSSQKSLRRQESSEPSIYSIYRSPDSKAEFFASPEYLSPTSPSSTGTSSTEDFYQKYSSSSYSLSSLTGTAEHPLTKRKEEDEDDSHSEDKLESIQVSGPSEEIPSQKLINNWSDIYTPANVTSLALTNSHVWYTDKNSNIYHCSIFSGGLQWVRASGQARQISVSRSGHIVWRLHGNKAFAGSRITSKNPEGMKWLDAVKEVQYISVDDTCAWYIKQNNEVMLQKGLSKDRPCFKSQNVVCPYVLKQVVCKSGVVWALTDQCRLVYRTGITKKCPEGTDWAEYECSSTAEDFLFNSVTLGDGNVGWALDVVGRIWFMTDVTMETPIGDSHWWQVPVSEILVQDVTAIDTLRLLAKKFDPQKLADLMKSQQEGLIAAGRGGVWVCPDSKNTIRVCRSTVEGHLWEESLLVGIASSACWKLISATGCYGQSGIVWATQPNGDIFTFSPSSDKCSTVKRPVNKGLYVSLSASQNTVWILTDESKVYIRTGISARDPQGVDWYDLDMSQLGDVLMVSVACSTHNVWAVDSDGMVYQRIGVNAPSSYSLNPAWLPVDTSNVGNNFIQIAAGPKDYMVWAVDNRKQVYMRLGITEEMPIGENWIHIPGTPASQLIITEKHVWALNPNGEILCRYGITPKNPGGDYWRKIPGVFTHISVDFSKICVFNFEASRSDELWGLSREGQIFHRKTKYLLRRQTNFKESPNPKVSGSQSGEEGWELV</sequence>
<dbReference type="GO" id="GO:0005737">
    <property type="term" value="C:cytoplasm"/>
    <property type="evidence" value="ECO:0007669"/>
    <property type="project" value="GOC"/>
</dbReference>
<feature type="region of interest" description="Disordered" evidence="1">
    <location>
        <begin position="533"/>
        <end position="571"/>
    </location>
</feature>
<feature type="compositionally biased region" description="Polar residues" evidence="1">
    <location>
        <begin position="173"/>
        <end position="184"/>
    </location>
</feature>
<reference evidence="2" key="1">
    <citation type="submission" date="2019-08" db="EMBL/GenBank/DDBJ databases">
        <title>The improved chromosome-level genome for the pearl oyster Pinctada fucata martensii using PacBio sequencing and Hi-C.</title>
        <authorList>
            <person name="Zheng Z."/>
        </authorList>
    </citation>
    <scope>NUCLEOTIDE SEQUENCE</scope>
    <source>
        <strain evidence="2">ZZ-2019</strain>
        <tissue evidence="2">Adductor muscle</tissue>
    </source>
</reference>
<feature type="region of interest" description="Disordered" evidence="1">
    <location>
        <begin position="65"/>
        <end position="85"/>
    </location>
</feature>
<dbReference type="Proteomes" id="UP001186944">
    <property type="component" value="Unassembled WGS sequence"/>
</dbReference>
<evidence type="ECO:0000313" key="2">
    <source>
        <dbReference type="EMBL" id="KAK3093129.1"/>
    </source>
</evidence>
<dbReference type="Pfam" id="PF19193">
    <property type="entry name" value="Tectonin"/>
    <property type="match status" value="2"/>
</dbReference>
<feature type="compositionally biased region" description="Low complexity" evidence="1">
    <location>
        <begin position="301"/>
        <end position="315"/>
    </location>
</feature>
<dbReference type="InterPro" id="IPR006624">
    <property type="entry name" value="Beta-propeller_rpt_TECPR"/>
</dbReference>
<feature type="compositionally biased region" description="Basic and acidic residues" evidence="1">
    <location>
        <begin position="196"/>
        <end position="210"/>
    </location>
</feature>
<dbReference type="InterPro" id="IPR009091">
    <property type="entry name" value="RCC1/BLIP-II"/>
</dbReference>
<feature type="region of interest" description="Disordered" evidence="1">
    <location>
        <begin position="1165"/>
        <end position="1185"/>
    </location>
</feature>
<feature type="compositionally biased region" description="Polar residues" evidence="1">
    <location>
        <begin position="1165"/>
        <end position="1178"/>
    </location>
</feature>
<dbReference type="PANTHER" id="PTHR23287:SF16">
    <property type="entry name" value="TECTONIN BETA-PROPELLER REPEAT-CONTAINING PROTEIN 2"/>
    <property type="match status" value="1"/>
</dbReference>
<dbReference type="AlphaFoldDB" id="A0AA89BRS5"/>
<dbReference type="PANTHER" id="PTHR23287">
    <property type="entry name" value="RUBY-EYE2-LIKE PROTEIN"/>
    <property type="match status" value="1"/>
</dbReference>
<protein>
    <recommendedName>
        <fullName evidence="4">Tectonin beta-propeller repeat-containing protein 2</fullName>
    </recommendedName>
</protein>
<evidence type="ECO:0008006" key="4">
    <source>
        <dbReference type="Google" id="ProtNLM"/>
    </source>
</evidence>
<dbReference type="SMART" id="SM00706">
    <property type="entry name" value="TECPR"/>
    <property type="match status" value="8"/>
</dbReference>
<dbReference type="SUPFAM" id="SSF50985">
    <property type="entry name" value="RCC1/BLIP-II"/>
    <property type="match status" value="1"/>
</dbReference>
<organism evidence="2 3">
    <name type="scientific">Pinctada imbricata</name>
    <name type="common">Atlantic pearl-oyster</name>
    <name type="synonym">Pinctada martensii</name>
    <dbReference type="NCBI Taxonomy" id="66713"/>
    <lineage>
        <taxon>Eukaryota</taxon>
        <taxon>Metazoa</taxon>
        <taxon>Spiralia</taxon>
        <taxon>Lophotrochozoa</taxon>
        <taxon>Mollusca</taxon>
        <taxon>Bivalvia</taxon>
        <taxon>Autobranchia</taxon>
        <taxon>Pteriomorphia</taxon>
        <taxon>Pterioida</taxon>
        <taxon>Pterioidea</taxon>
        <taxon>Pteriidae</taxon>
        <taxon>Pinctada</taxon>
    </lineage>
</organism>
<feature type="compositionally biased region" description="Basic and acidic residues" evidence="1">
    <location>
        <begin position="404"/>
        <end position="421"/>
    </location>
</feature>